<feature type="compositionally biased region" description="Basic and acidic residues" evidence="1">
    <location>
        <begin position="1"/>
        <end position="23"/>
    </location>
</feature>
<dbReference type="EMBL" id="CP001958">
    <property type="protein sequence ID" value="ADG98023.1"/>
    <property type="molecule type" value="Genomic_DNA"/>
</dbReference>
<dbReference type="HOGENOM" id="CLU_026634_3_1_11"/>
<accession>D6Z7U3</accession>
<name>D6Z7U3_SEGRD</name>
<dbReference type="KEGG" id="srt:Srot_1561"/>
<organism evidence="2 3">
    <name type="scientific">Segniliparus rotundus (strain ATCC BAA-972 / CDC 1076 / CIP 108378 / DSM 44985 / JCM 13578)</name>
    <dbReference type="NCBI Taxonomy" id="640132"/>
    <lineage>
        <taxon>Bacteria</taxon>
        <taxon>Bacillati</taxon>
        <taxon>Actinomycetota</taxon>
        <taxon>Actinomycetes</taxon>
        <taxon>Mycobacteriales</taxon>
        <taxon>Segniliparaceae</taxon>
        <taxon>Segniliparus</taxon>
    </lineage>
</organism>
<dbReference type="AlphaFoldDB" id="D6Z7U3"/>
<evidence type="ECO:0008006" key="4">
    <source>
        <dbReference type="Google" id="ProtNLM"/>
    </source>
</evidence>
<reference evidence="2 3" key="1">
    <citation type="journal article" date="2010" name="Stand. Genomic Sci.">
        <title>Complete genome sequence of Segniliparus rotundus type strain (CDC 1076).</title>
        <authorList>
            <person name="Sikorski J."/>
            <person name="Lapidus A."/>
            <person name="Copeland A."/>
            <person name="Misra M."/>
            <person name="Glavina Del Rio T."/>
            <person name="Nolan M."/>
            <person name="Lucas S."/>
            <person name="Chen F."/>
            <person name="Tice H."/>
            <person name="Cheng J.F."/>
            <person name="Jando M."/>
            <person name="Schneider S."/>
            <person name="Bruce D."/>
            <person name="Goodwin L."/>
            <person name="Pitluck S."/>
            <person name="Liolios K."/>
            <person name="Mikhailova N."/>
            <person name="Pati A."/>
            <person name="Ivanova N."/>
            <person name="Mavromatis K."/>
            <person name="Chen A."/>
            <person name="Palaniappan K."/>
            <person name="Chertkov O."/>
            <person name="Land M."/>
            <person name="Hauser L."/>
            <person name="Chang Y.J."/>
            <person name="Jeffries C.D."/>
            <person name="Brettin T."/>
            <person name="Detter J.C."/>
            <person name="Han C."/>
            <person name="Rohde M."/>
            <person name="Goker M."/>
            <person name="Bristow J."/>
            <person name="Eisen J.A."/>
            <person name="Markowitz V."/>
            <person name="Hugenholtz P."/>
            <person name="Kyrpides N.C."/>
            <person name="Klenk H.P."/>
        </authorList>
    </citation>
    <scope>NUCLEOTIDE SEQUENCE [LARGE SCALE GENOMIC DNA]</scope>
    <source>
        <strain evidence="3">ATCC BAA-972 / CDC 1076 / CIP 108378 / DSM 44985 / JCM 13578</strain>
    </source>
</reference>
<dbReference type="InterPro" id="IPR011990">
    <property type="entry name" value="TPR-like_helical_dom_sf"/>
</dbReference>
<evidence type="ECO:0000313" key="3">
    <source>
        <dbReference type="Proteomes" id="UP000002247"/>
    </source>
</evidence>
<feature type="region of interest" description="Disordered" evidence="1">
    <location>
        <begin position="1"/>
        <end position="108"/>
    </location>
</feature>
<keyword evidence="3" id="KW-1185">Reference proteome</keyword>
<proteinExistence type="predicted"/>
<gene>
    <name evidence="2" type="ordered locus">Srot_1561</name>
</gene>
<feature type="compositionally biased region" description="Basic and acidic residues" evidence="1">
    <location>
        <begin position="88"/>
        <end position="101"/>
    </location>
</feature>
<dbReference type="STRING" id="640132.Srot_1561"/>
<dbReference type="Gene3D" id="1.25.40.10">
    <property type="entry name" value="Tetratricopeptide repeat domain"/>
    <property type="match status" value="1"/>
</dbReference>
<dbReference type="eggNOG" id="COG0457">
    <property type="taxonomic scope" value="Bacteria"/>
</dbReference>
<dbReference type="Proteomes" id="UP000002247">
    <property type="component" value="Chromosome"/>
</dbReference>
<protein>
    <recommendedName>
        <fullName evidence="4">Tetratrico peptide repeat group 5 domain-containing protein</fullName>
    </recommendedName>
</protein>
<dbReference type="SUPFAM" id="SSF48452">
    <property type="entry name" value="TPR-like"/>
    <property type="match status" value="1"/>
</dbReference>
<evidence type="ECO:0000256" key="1">
    <source>
        <dbReference type="SAM" id="MobiDB-lite"/>
    </source>
</evidence>
<evidence type="ECO:0000313" key="2">
    <source>
        <dbReference type="EMBL" id="ADG98023.1"/>
    </source>
</evidence>
<sequence length="319" mass="35188">MGFDRPQHDSGDRRPRGPRREGDGGQWQPRGPRREGDGGPWRPRGPRREGDGGPWRPRGPRREGDGGPWRPRGPRREGDGGQWRPRGPRRDQDSDANHSTEPELSEDFQASDLDSELRQDLRSLDKDNAMVVARHLVAAERLALDDPEQALEHARAARARASRIAIVREAVGVLAYRNAQWSEALSELRAAHRMGGDASLLPLMADCERALGRPERAIELARSERAKDLDEDASVELRIVESGARLDLGDIPAALATLRGGDLDPARRGAAAARLFYAYAETLLTSGDAPEALIWFQHAQEADEGEETDAAERVAELTP</sequence>